<keyword evidence="1" id="KW-1133">Transmembrane helix</keyword>
<evidence type="ECO:0000313" key="3">
    <source>
        <dbReference type="EMBL" id="KAG7387849.1"/>
    </source>
</evidence>
<name>A0A8T1W7Y7_9STRA</name>
<gene>
    <name evidence="3" type="ORF">PHYPSEUDO_013620</name>
</gene>
<keyword evidence="2" id="KW-0732">Signal</keyword>
<evidence type="ECO:0000256" key="2">
    <source>
        <dbReference type="SAM" id="SignalP"/>
    </source>
</evidence>
<feature type="transmembrane region" description="Helical" evidence="1">
    <location>
        <begin position="212"/>
        <end position="236"/>
    </location>
</feature>
<keyword evidence="1" id="KW-0812">Transmembrane</keyword>
<evidence type="ECO:0000256" key="1">
    <source>
        <dbReference type="SAM" id="Phobius"/>
    </source>
</evidence>
<dbReference type="AlphaFoldDB" id="A0A8T1W7Y7"/>
<evidence type="ECO:0008006" key="5">
    <source>
        <dbReference type="Google" id="ProtNLM"/>
    </source>
</evidence>
<proteinExistence type="predicted"/>
<dbReference type="EMBL" id="JAGDFM010000071">
    <property type="protein sequence ID" value="KAG7387849.1"/>
    <property type="molecule type" value="Genomic_DNA"/>
</dbReference>
<protein>
    <recommendedName>
        <fullName evidence="5">TKL protein kinase</fullName>
    </recommendedName>
</protein>
<sequence length="327" mass="34762">MASVGAFTALLLLLVMASAVAARSQWSAQELFDADNCTGGPVVVSLAAVSSCTPSQCSSVEINNNSQFVNVECNITDRFAYAEAVFGEFNYIVVEDYAGAGCENLRLTTVLPASGGCAESTLYGTYSIVSVLFANGSALIALYADGGCEGEPYMNFVLDSGNISSGDCVENYYKFYTSASESILGLTSESADAGTSSDSSSSAQKSSSHSGLSGLSTVGLVLAAGAIGFMAAVFFWKRRSPKDEQRTEDSDCIVGYDSYRAMQNRPKSSAFSTGTKSSYSKEGRDQRSISYFWDDDEIAASRVDRDKIDFEGVISHGGGSWEEEEEF</sequence>
<reference evidence="3" key="1">
    <citation type="submission" date="2021-02" db="EMBL/GenBank/DDBJ databases">
        <authorList>
            <person name="Palmer J.M."/>
        </authorList>
    </citation>
    <scope>NUCLEOTIDE SEQUENCE</scope>
    <source>
        <strain evidence="3">SCRP734</strain>
    </source>
</reference>
<feature type="chain" id="PRO_5035818359" description="TKL protein kinase" evidence="2">
    <location>
        <begin position="23"/>
        <end position="327"/>
    </location>
</feature>
<dbReference type="Proteomes" id="UP000694044">
    <property type="component" value="Unassembled WGS sequence"/>
</dbReference>
<dbReference type="OrthoDB" id="4062651at2759"/>
<keyword evidence="4" id="KW-1185">Reference proteome</keyword>
<feature type="signal peptide" evidence="2">
    <location>
        <begin position="1"/>
        <end position="22"/>
    </location>
</feature>
<organism evidence="3 4">
    <name type="scientific">Phytophthora pseudosyringae</name>
    <dbReference type="NCBI Taxonomy" id="221518"/>
    <lineage>
        <taxon>Eukaryota</taxon>
        <taxon>Sar</taxon>
        <taxon>Stramenopiles</taxon>
        <taxon>Oomycota</taxon>
        <taxon>Peronosporomycetes</taxon>
        <taxon>Peronosporales</taxon>
        <taxon>Peronosporaceae</taxon>
        <taxon>Phytophthora</taxon>
    </lineage>
</organism>
<accession>A0A8T1W7Y7</accession>
<comment type="caution">
    <text evidence="3">The sequence shown here is derived from an EMBL/GenBank/DDBJ whole genome shotgun (WGS) entry which is preliminary data.</text>
</comment>
<keyword evidence="1" id="KW-0472">Membrane</keyword>
<evidence type="ECO:0000313" key="4">
    <source>
        <dbReference type="Proteomes" id="UP000694044"/>
    </source>
</evidence>